<protein>
    <submittedName>
        <fullName evidence="2">DUF6220 domain-containing protein</fullName>
    </submittedName>
</protein>
<evidence type="ECO:0000313" key="3">
    <source>
        <dbReference type="Proteomes" id="UP001162836"/>
    </source>
</evidence>
<accession>A0ABS8QMA6</accession>
<sequence length="142" mass="15968">MEKNLNSKRIDFTQKIYVIFSLLFACCLIVQVFFAGLAIFVNPANWEKHLFLVHLFGMYVPLFMLILSFVGKMPRWAIGESAGLIGLIFVMYFTANITQVNAYAAAAHPVVAIVLISVSFMNVAKGWRLVFAGSRKSMPQKK</sequence>
<name>A0ABS8QMA6_9BACI</name>
<comment type="caution">
    <text evidence="2">The sequence shown here is derived from an EMBL/GenBank/DDBJ whole genome shotgun (WGS) entry which is preliminary data.</text>
</comment>
<dbReference type="Pfam" id="PF19728">
    <property type="entry name" value="DUF6220"/>
    <property type="match status" value="1"/>
</dbReference>
<dbReference type="EMBL" id="JAJODE010000030">
    <property type="protein sequence ID" value="MCD4839414.1"/>
    <property type="molecule type" value="Genomic_DNA"/>
</dbReference>
<dbReference type="Proteomes" id="UP001162836">
    <property type="component" value="Unassembled WGS sequence"/>
</dbReference>
<keyword evidence="1" id="KW-0472">Membrane</keyword>
<keyword evidence="1" id="KW-1133">Transmembrane helix</keyword>
<dbReference type="PROSITE" id="PS51257">
    <property type="entry name" value="PROKAR_LIPOPROTEIN"/>
    <property type="match status" value="1"/>
</dbReference>
<feature type="transmembrane region" description="Helical" evidence="1">
    <location>
        <begin position="16"/>
        <end position="39"/>
    </location>
</feature>
<reference evidence="2 3" key="1">
    <citation type="journal article" date="2023" name="Antonie Van Leeuwenhoek">
        <title>Unveiling the genomic potential of a novel thermostable glycoside hydrolases producing Neobacillus sedimentimangrovi UE25.</title>
        <authorList>
            <person name="Ejaz U."/>
            <person name="Saleem F."/>
            <person name="Rashid R."/>
            <person name="Hasan K.A."/>
            <person name="Syed M.N."/>
            <person name="Sohail M."/>
        </authorList>
    </citation>
    <scope>NUCLEOTIDE SEQUENCE [LARGE SCALE GENOMIC DNA]</scope>
    <source>
        <strain evidence="2 3">UE25</strain>
    </source>
</reference>
<organism evidence="2 3">
    <name type="scientific">Neobacillus sedimentimangrovi</name>
    <dbReference type="NCBI Taxonomy" id="2699460"/>
    <lineage>
        <taxon>Bacteria</taxon>
        <taxon>Bacillati</taxon>
        <taxon>Bacillota</taxon>
        <taxon>Bacilli</taxon>
        <taxon>Bacillales</taxon>
        <taxon>Bacillaceae</taxon>
        <taxon>Neobacillus</taxon>
    </lineage>
</organism>
<proteinExistence type="predicted"/>
<evidence type="ECO:0000256" key="1">
    <source>
        <dbReference type="SAM" id="Phobius"/>
    </source>
</evidence>
<gene>
    <name evidence="2" type="ORF">LRS37_11075</name>
</gene>
<dbReference type="InterPro" id="IPR046192">
    <property type="entry name" value="DUF6220"/>
</dbReference>
<feature type="transmembrane region" description="Helical" evidence="1">
    <location>
        <begin position="82"/>
        <end position="104"/>
    </location>
</feature>
<dbReference type="RefSeq" id="WP_163182772.1">
    <property type="nucleotide sequence ID" value="NZ_JAAFZF010000003.1"/>
</dbReference>
<evidence type="ECO:0000313" key="2">
    <source>
        <dbReference type="EMBL" id="MCD4839414.1"/>
    </source>
</evidence>
<feature type="transmembrane region" description="Helical" evidence="1">
    <location>
        <begin position="51"/>
        <end position="70"/>
    </location>
</feature>
<feature type="transmembrane region" description="Helical" evidence="1">
    <location>
        <begin position="110"/>
        <end position="131"/>
    </location>
</feature>
<keyword evidence="1" id="KW-0812">Transmembrane</keyword>
<keyword evidence="3" id="KW-1185">Reference proteome</keyword>